<evidence type="ECO:0000256" key="7">
    <source>
        <dbReference type="ARBA" id="ARBA00022989"/>
    </source>
</evidence>
<gene>
    <name evidence="12" type="ORF">QJU93_03070</name>
</gene>
<dbReference type="GO" id="GO:0140359">
    <property type="term" value="F:ABC-type transporter activity"/>
    <property type="evidence" value="ECO:0007669"/>
    <property type="project" value="InterPro"/>
</dbReference>
<dbReference type="Proteomes" id="UP001236239">
    <property type="component" value="Unassembled WGS sequence"/>
</dbReference>
<dbReference type="PROSITE" id="PS50929">
    <property type="entry name" value="ABC_TM1F"/>
    <property type="match status" value="1"/>
</dbReference>
<dbReference type="InterPro" id="IPR003439">
    <property type="entry name" value="ABC_transporter-like_ATP-bd"/>
</dbReference>
<feature type="domain" description="ABC transmembrane type-1" evidence="11">
    <location>
        <begin position="25"/>
        <end position="294"/>
    </location>
</feature>
<evidence type="ECO:0000256" key="5">
    <source>
        <dbReference type="ARBA" id="ARBA00022741"/>
    </source>
</evidence>
<feature type="transmembrane region" description="Helical" evidence="9">
    <location>
        <begin position="142"/>
        <end position="159"/>
    </location>
</feature>
<dbReference type="InterPro" id="IPR027417">
    <property type="entry name" value="P-loop_NTPase"/>
</dbReference>
<dbReference type="InterPro" id="IPR036640">
    <property type="entry name" value="ABC1_TM_sf"/>
</dbReference>
<feature type="transmembrane region" description="Helical" evidence="9">
    <location>
        <begin position="20"/>
        <end position="47"/>
    </location>
</feature>
<dbReference type="Gene3D" id="1.20.1560.10">
    <property type="entry name" value="ABC transporter type 1, transmembrane domain"/>
    <property type="match status" value="1"/>
</dbReference>
<dbReference type="InterPro" id="IPR039421">
    <property type="entry name" value="Type_1_exporter"/>
</dbReference>
<keyword evidence="3" id="KW-1003">Cell membrane</keyword>
<sequence>MKTKPHLLKRLTPYMGEKKYLLTTSLVLSATSATLSLLPFVFLWLIARELFASQPELSNVGWYAGGTLGSALLAMLLYFLALTSSHLAAFRAEIGMRKIGMQRIINMPLGFFDHNQSGKIRKIIDDNASQTHAFLAHQLPDLSATITAPILILILMLFIDWRMGLISLIPIVLGFIAMSLMMNQSGQEFRQKYMDHLEEMSSESVEYVRGIPVVKTFGQSVYAFTRFVDSITRYKETVYAFTLLFQKTMSFYTVIMQSAAFFLVPFTLFFISNDNLGQTLSNIVFYLLVAPNFTLLFMRNVQFQHVMSVTTQYLDNFDTILDYPEMTFVSESEMPKTFDVEFKNVVFAYDGSDRNAVDGISFTINAGETVALIGTSGGGKTTIARLLARFWDVKSGEILIGGQNIKTLSRQTLMGCIAFVFQNTKLFKLSLRDNITYGKTNASESEIDRAVDLSQSREIIDNLPEGLETQVGKDGTYLSGGEQQRIALARAILKDAPIVLLDEATAFADPENEHLIQQALQELSKGKTTLMIAHRLTTVQQADKILVIDNGKIVQSGTHSQLLAEGGLYQQMWNEYQQAIDWKLDNVGGAK</sequence>
<comment type="subcellular location">
    <subcellularLocation>
        <location evidence="1">Cell membrane</location>
        <topology evidence="1">Multi-pass membrane protein</topology>
    </subcellularLocation>
</comment>
<evidence type="ECO:0000259" key="10">
    <source>
        <dbReference type="PROSITE" id="PS50893"/>
    </source>
</evidence>
<feature type="transmembrane region" description="Helical" evidence="9">
    <location>
        <begin position="67"/>
        <end position="90"/>
    </location>
</feature>
<evidence type="ECO:0000259" key="11">
    <source>
        <dbReference type="PROSITE" id="PS50929"/>
    </source>
</evidence>
<keyword evidence="5" id="KW-0547">Nucleotide-binding</keyword>
<feature type="transmembrane region" description="Helical" evidence="9">
    <location>
        <begin position="283"/>
        <end position="301"/>
    </location>
</feature>
<dbReference type="PROSITE" id="PS00211">
    <property type="entry name" value="ABC_TRANSPORTER_1"/>
    <property type="match status" value="1"/>
</dbReference>
<proteinExistence type="predicted"/>
<name>A0AAJ6P061_9PAST</name>
<evidence type="ECO:0000256" key="1">
    <source>
        <dbReference type="ARBA" id="ARBA00004651"/>
    </source>
</evidence>
<accession>A0AAJ6P061</accession>
<dbReference type="PROSITE" id="PS50893">
    <property type="entry name" value="ABC_TRANSPORTER_2"/>
    <property type="match status" value="1"/>
</dbReference>
<reference evidence="12" key="1">
    <citation type="journal article" date="2023" name="Front. Microbiol.">
        <title>Phylogeography and host specificity of Pasteurellaceae pathogenic to sea-farmed fish in the north-east Atlantic.</title>
        <authorList>
            <person name="Gulla S."/>
            <person name="Colquhoun D.J."/>
            <person name="Olsen A.B."/>
            <person name="Spilsberg B."/>
            <person name="Lagesen K."/>
            <person name="Aakesson C.P."/>
            <person name="Strom S."/>
            <person name="Manji F."/>
            <person name="Birkbeck T.H."/>
            <person name="Nilsen H.K."/>
        </authorList>
    </citation>
    <scope>NUCLEOTIDE SEQUENCE</scope>
    <source>
        <strain evidence="12">TW16_20</strain>
    </source>
</reference>
<dbReference type="Pfam" id="PF00664">
    <property type="entry name" value="ABC_membrane"/>
    <property type="match status" value="1"/>
</dbReference>
<dbReference type="FunFam" id="3.40.50.300:FF:000221">
    <property type="entry name" value="Multidrug ABC transporter ATP-binding protein"/>
    <property type="match status" value="1"/>
</dbReference>
<evidence type="ECO:0000313" key="12">
    <source>
        <dbReference type="EMBL" id="MDP8172337.1"/>
    </source>
</evidence>
<feature type="transmembrane region" description="Helical" evidence="9">
    <location>
        <begin position="251"/>
        <end position="271"/>
    </location>
</feature>
<keyword evidence="4 9" id="KW-0812">Transmembrane</keyword>
<dbReference type="RefSeq" id="WP_306374322.1">
    <property type="nucleotide sequence ID" value="NZ_JASAYK010000004.1"/>
</dbReference>
<organism evidence="12 13">
    <name type="scientific">Phocoenobacter skyensis</name>
    <dbReference type="NCBI Taxonomy" id="97481"/>
    <lineage>
        <taxon>Bacteria</taxon>
        <taxon>Pseudomonadati</taxon>
        <taxon>Pseudomonadota</taxon>
        <taxon>Gammaproteobacteria</taxon>
        <taxon>Pasteurellales</taxon>
        <taxon>Pasteurellaceae</taxon>
        <taxon>Phocoenobacter</taxon>
    </lineage>
</organism>
<evidence type="ECO:0000256" key="2">
    <source>
        <dbReference type="ARBA" id="ARBA00022448"/>
    </source>
</evidence>
<comment type="caution">
    <text evidence="12">The sequence shown here is derived from an EMBL/GenBank/DDBJ whole genome shotgun (WGS) entry which is preliminary data.</text>
</comment>
<evidence type="ECO:0000256" key="4">
    <source>
        <dbReference type="ARBA" id="ARBA00022692"/>
    </source>
</evidence>
<dbReference type="PANTHER" id="PTHR24221:SF397">
    <property type="entry name" value="ABC TRANSPORTER, ATP-BINDING TRANSMEMBRANE PROTEIN"/>
    <property type="match status" value="1"/>
</dbReference>
<dbReference type="EMBL" id="JASAYQ010000003">
    <property type="protein sequence ID" value="MDP8172337.1"/>
    <property type="molecule type" value="Genomic_DNA"/>
</dbReference>
<dbReference type="GO" id="GO:0005524">
    <property type="term" value="F:ATP binding"/>
    <property type="evidence" value="ECO:0007669"/>
    <property type="project" value="UniProtKB-KW"/>
</dbReference>
<evidence type="ECO:0000313" key="13">
    <source>
        <dbReference type="Proteomes" id="UP001236239"/>
    </source>
</evidence>
<dbReference type="GO" id="GO:0016887">
    <property type="term" value="F:ATP hydrolysis activity"/>
    <property type="evidence" value="ECO:0007669"/>
    <property type="project" value="InterPro"/>
</dbReference>
<dbReference type="PANTHER" id="PTHR24221">
    <property type="entry name" value="ATP-BINDING CASSETTE SUB-FAMILY B"/>
    <property type="match status" value="1"/>
</dbReference>
<keyword evidence="2" id="KW-0813">Transport</keyword>
<dbReference type="InterPro" id="IPR017871">
    <property type="entry name" value="ABC_transporter-like_CS"/>
</dbReference>
<keyword evidence="8 9" id="KW-0472">Membrane</keyword>
<dbReference type="Pfam" id="PF00005">
    <property type="entry name" value="ABC_tran"/>
    <property type="match status" value="1"/>
</dbReference>
<dbReference type="AlphaFoldDB" id="A0AAJ6P061"/>
<dbReference type="GO" id="GO:0005886">
    <property type="term" value="C:plasma membrane"/>
    <property type="evidence" value="ECO:0007669"/>
    <property type="project" value="UniProtKB-SubCell"/>
</dbReference>
<keyword evidence="7 9" id="KW-1133">Transmembrane helix</keyword>
<dbReference type="InterPro" id="IPR003593">
    <property type="entry name" value="AAA+_ATPase"/>
</dbReference>
<evidence type="ECO:0000256" key="9">
    <source>
        <dbReference type="SAM" id="Phobius"/>
    </source>
</evidence>
<feature type="transmembrane region" description="Helical" evidence="9">
    <location>
        <begin position="165"/>
        <end position="182"/>
    </location>
</feature>
<keyword evidence="6 12" id="KW-0067">ATP-binding</keyword>
<dbReference type="Gene3D" id="3.40.50.300">
    <property type="entry name" value="P-loop containing nucleotide triphosphate hydrolases"/>
    <property type="match status" value="1"/>
</dbReference>
<dbReference type="InterPro" id="IPR011527">
    <property type="entry name" value="ABC1_TM_dom"/>
</dbReference>
<protein>
    <submittedName>
        <fullName evidence="12">ABC transporter ATP-binding protein</fullName>
    </submittedName>
</protein>
<evidence type="ECO:0000256" key="8">
    <source>
        <dbReference type="ARBA" id="ARBA00023136"/>
    </source>
</evidence>
<feature type="domain" description="ABC transporter" evidence="10">
    <location>
        <begin position="340"/>
        <end position="575"/>
    </location>
</feature>
<dbReference type="SMART" id="SM00382">
    <property type="entry name" value="AAA"/>
    <property type="match status" value="1"/>
</dbReference>
<dbReference type="SUPFAM" id="SSF90123">
    <property type="entry name" value="ABC transporter transmembrane region"/>
    <property type="match status" value="1"/>
</dbReference>
<evidence type="ECO:0000256" key="6">
    <source>
        <dbReference type="ARBA" id="ARBA00022840"/>
    </source>
</evidence>
<evidence type="ECO:0000256" key="3">
    <source>
        <dbReference type="ARBA" id="ARBA00022475"/>
    </source>
</evidence>
<dbReference type="SUPFAM" id="SSF52540">
    <property type="entry name" value="P-loop containing nucleoside triphosphate hydrolases"/>
    <property type="match status" value="1"/>
</dbReference>
<dbReference type="GO" id="GO:0034040">
    <property type="term" value="F:ATPase-coupled lipid transmembrane transporter activity"/>
    <property type="evidence" value="ECO:0007669"/>
    <property type="project" value="TreeGrafter"/>
</dbReference>